<evidence type="ECO:0000256" key="1">
    <source>
        <dbReference type="ARBA" id="ARBA00008754"/>
    </source>
</evidence>
<dbReference type="EMBL" id="CP000409">
    <property type="protein sequence ID" value="ABV73742.1"/>
    <property type="molecule type" value="Genomic_DNA"/>
</dbReference>
<comment type="similarity">
    <text evidence="1">Belongs to the LacAB/RpiB family.</text>
</comment>
<dbReference type="KEGG" id="rcm:A1E_04075"/>
<proteinExistence type="inferred from homology"/>
<dbReference type="InterPro" id="IPR036569">
    <property type="entry name" value="RpiB_LacA_LacB_sf"/>
</dbReference>
<gene>
    <name evidence="2" type="ordered locus">A1E_04075</name>
</gene>
<accession>A8EZF9</accession>
<dbReference type="eggNOG" id="COG0698">
    <property type="taxonomic scope" value="Bacteria"/>
</dbReference>
<dbReference type="GO" id="GO:0005975">
    <property type="term" value="P:carbohydrate metabolic process"/>
    <property type="evidence" value="ECO:0007669"/>
    <property type="project" value="InterPro"/>
</dbReference>
<dbReference type="AlphaFoldDB" id="A8EZF9"/>
<evidence type="ECO:0000313" key="3">
    <source>
        <dbReference type="Proteomes" id="UP000007056"/>
    </source>
</evidence>
<protein>
    <submittedName>
        <fullName evidence="2">Uncharacterized protein</fullName>
    </submittedName>
</protein>
<dbReference type="InterPro" id="IPR003500">
    <property type="entry name" value="RpiB_LacA_LacB"/>
</dbReference>
<dbReference type="GO" id="GO:0016861">
    <property type="term" value="F:intramolecular oxidoreductase activity, interconverting aldoses and ketoses"/>
    <property type="evidence" value="ECO:0007669"/>
    <property type="project" value="UniProtKB-ARBA"/>
</dbReference>
<dbReference type="SUPFAM" id="SSF89623">
    <property type="entry name" value="Ribose/Galactose isomerase RpiB/AlsB"/>
    <property type="match status" value="1"/>
</dbReference>
<dbReference type="Gene3D" id="3.40.1400.10">
    <property type="entry name" value="Sugar-phosphate isomerase, RpiB/LacA/LacB"/>
    <property type="match status" value="1"/>
</dbReference>
<sequence length="42" mass="4440">MVDTIIENFLAPIGILINDTGVGMSITANCSSEIRATLCNDI</sequence>
<name>A8EZF9_RICCK</name>
<organism evidence="2 3">
    <name type="scientific">Rickettsia canadensis (strain McKiel)</name>
    <dbReference type="NCBI Taxonomy" id="293613"/>
    <lineage>
        <taxon>Bacteria</taxon>
        <taxon>Pseudomonadati</taxon>
        <taxon>Pseudomonadota</taxon>
        <taxon>Alphaproteobacteria</taxon>
        <taxon>Rickettsiales</taxon>
        <taxon>Rickettsiaceae</taxon>
        <taxon>Rickettsieae</taxon>
        <taxon>Rickettsia</taxon>
        <taxon>belli group</taxon>
    </lineage>
</organism>
<dbReference type="Proteomes" id="UP000007056">
    <property type="component" value="Chromosome"/>
</dbReference>
<dbReference type="Pfam" id="PF02502">
    <property type="entry name" value="LacAB_rpiB"/>
    <property type="match status" value="1"/>
</dbReference>
<dbReference type="STRING" id="293613.A1E_04075"/>
<evidence type="ECO:0000313" key="2">
    <source>
        <dbReference type="EMBL" id="ABV73742.1"/>
    </source>
</evidence>
<dbReference type="HOGENOM" id="CLU_3257126_0_0_5"/>
<reference evidence="3" key="1">
    <citation type="submission" date="2007-09" db="EMBL/GenBank/DDBJ databases">
        <title>Complete genome sequence of Rickettsia canadensis.</title>
        <authorList>
            <person name="Madan A."/>
            <person name="Fahey J."/>
            <person name="Helton E."/>
            <person name="Ketteman M."/>
            <person name="Madan A."/>
            <person name="Rodrigues S."/>
            <person name="Sanchez A."/>
            <person name="Whiting M."/>
            <person name="Dasch G."/>
            <person name="Eremeeva M."/>
        </authorList>
    </citation>
    <scope>NUCLEOTIDE SEQUENCE [LARGE SCALE GENOMIC DNA]</scope>
    <source>
        <strain evidence="3">McKiel</strain>
    </source>
</reference>